<comment type="caution">
    <text evidence="11">The sequence shown here is derived from an EMBL/GenBank/DDBJ whole genome shotgun (WGS) entry which is preliminary data.</text>
</comment>
<gene>
    <name evidence="11" type="ORF">GDO86_015779</name>
</gene>
<proteinExistence type="inferred from homology"/>
<dbReference type="GO" id="GO:0006508">
    <property type="term" value="P:proteolysis"/>
    <property type="evidence" value="ECO:0007669"/>
    <property type="project" value="UniProtKB-KW"/>
</dbReference>
<dbReference type="SUPFAM" id="SSF47473">
    <property type="entry name" value="EF-hand"/>
    <property type="match status" value="1"/>
</dbReference>
<protein>
    <recommendedName>
        <fullName evidence="13">Calpain 11</fullName>
    </recommendedName>
</protein>
<dbReference type="Pfam" id="PF01067">
    <property type="entry name" value="Calpain_III"/>
    <property type="match status" value="1"/>
</dbReference>
<dbReference type="InterPro" id="IPR022683">
    <property type="entry name" value="Calpain_III"/>
</dbReference>
<dbReference type="PRINTS" id="PR00704">
    <property type="entry name" value="CALPAIN"/>
</dbReference>
<dbReference type="GO" id="GO:0005509">
    <property type="term" value="F:calcium ion binding"/>
    <property type="evidence" value="ECO:0007669"/>
    <property type="project" value="InterPro"/>
</dbReference>
<dbReference type="Pfam" id="PF13405">
    <property type="entry name" value="EF-hand_6"/>
    <property type="match status" value="1"/>
</dbReference>
<feature type="active site" evidence="7">
    <location>
        <position position="100"/>
    </location>
</feature>
<dbReference type="InterPro" id="IPR036213">
    <property type="entry name" value="Calpain_III_sf"/>
</dbReference>
<keyword evidence="4" id="KW-0378">Hydrolase</keyword>
<keyword evidence="12" id="KW-1185">Reference proteome</keyword>
<evidence type="ECO:0008006" key="13">
    <source>
        <dbReference type="Google" id="ProtNLM"/>
    </source>
</evidence>
<dbReference type="SMART" id="SM00054">
    <property type="entry name" value="EFh"/>
    <property type="match status" value="2"/>
</dbReference>
<dbReference type="InterPro" id="IPR011992">
    <property type="entry name" value="EF-hand-dom_pair"/>
</dbReference>
<dbReference type="OrthoDB" id="424753at2759"/>
<dbReference type="PROSITE" id="PS00139">
    <property type="entry name" value="THIOL_PROTEASE_CYS"/>
    <property type="match status" value="1"/>
</dbReference>
<dbReference type="Pfam" id="PF00648">
    <property type="entry name" value="Peptidase_C2"/>
    <property type="match status" value="1"/>
</dbReference>
<keyword evidence="2" id="KW-0645">Protease</keyword>
<dbReference type="CDD" id="cd00044">
    <property type="entry name" value="CysPc"/>
    <property type="match status" value="1"/>
</dbReference>
<keyword evidence="6" id="KW-0106">Calcium</keyword>
<dbReference type="InterPro" id="IPR022684">
    <property type="entry name" value="Calpain_cysteine_protease"/>
</dbReference>
<dbReference type="PROSITE" id="PS50203">
    <property type="entry name" value="CALPAIN_CAT"/>
    <property type="match status" value="2"/>
</dbReference>
<comment type="caution">
    <text evidence="8">Lacks conserved residue(s) required for the propagation of feature annotation.</text>
</comment>
<reference evidence="11" key="1">
    <citation type="thesis" date="2020" institute="ProQuest LLC" country="789 East Eisenhower Parkway, Ann Arbor, MI, USA">
        <title>Comparative Genomics and Chromosome Evolution.</title>
        <authorList>
            <person name="Mudd A.B."/>
        </authorList>
    </citation>
    <scope>NUCLEOTIDE SEQUENCE</scope>
    <source>
        <strain evidence="11">Female2</strain>
        <tissue evidence="11">Blood</tissue>
    </source>
</reference>
<dbReference type="SMART" id="SM00230">
    <property type="entry name" value="CysPc"/>
    <property type="match status" value="1"/>
</dbReference>
<dbReference type="Gene3D" id="3.90.70.10">
    <property type="entry name" value="Cysteine proteinases"/>
    <property type="match status" value="1"/>
</dbReference>
<name>A0A8T2JUC3_9PIPI</name>
<evidence type="ECO:0000256" key="6">
    <source>
        <dbReference type="ARBA" id="ARBA00022837"/>
    </source>
</evidence>
<evidence type="ECO:0000313" key="11">
    <source>
        <dbReference type="EMBL" id="KAG8448835.1"/>
    </source>
</evidence>
<comment type="similarity">
    <text evidence="1">Belongs to the peptidase C2 family.</text>
</comment>
<dbReference type="AlphaFoldDB" id="A0A8T2JUC3"/>
<evidence type="ECO:0000313" key="12">
    <source>
        <dbReference type="Proteomes" id="UP000812440"/>
    </source>
</evidence>
<keyword evidence="5" id="KW-0788">Thiol protease</keyword>
<dbReference type="SMART" id="SM00720">
    <property type="entry name" value="calpain_III"/>
    <property type="match status" value="1"/>
</dbReference>
<dbReference type="InterPro" id="IPR022682">
    <property type="entry name" value="Calpain_domain_III"/>
</dbReference>
<dbReference type="SUPFAM" id="SSF54001">
    <property type="entry name" value="Cysteine proteinases"/>
    <property type="match status" value="1"/>
</dbReference>
<evidence type="ECO:0000256" key="5">
    <source>
        <dbReference type="ARBA" id="ARBA00022807"/>
    </source>
</evidence>
<dbReference type="InterPro" id="IPR002048">
    <property type="entry name" value="EF_hand_dom"/>
</dbReference>
<dbReference type="PROSITE" id="PS50222">
    <property type="entry name" value="EF_HAND_2"/>
    <property type="match status" value="1"/>
</dbReference>
<evidence type="ECO:0000256" key="1">
    <source>
        <dbReference type="ARBA" id="ARBA00007623"/>
    </source>
</evidence>
<dbReference type="GO" id="GO:0005737">
    <property type="term" value="C:cytoplasm"/>
    <property type="evidence" value="ECO:0007669"/>
    <property type="project" value="TreeGrafter"/>
</dbReference>
<dbReference type="InterPro" id="IPR000169">
    <property type="entry name" value="Pept_cys_AS"/>
</dbReference>
<dbReference type="GO" id="GO:0004198">
    <property type="term" value="F:calcium-dependent cysteine-type endopeptidase activity"/>
    <property type="evidence" value="ECO:0007669"/>
    <property type="project" value="InterPro"/>
</dbReference>
<feature type="active site" evidence="7">
    <location>
        <position position="200"/>
    </location>
</feature>
<dbReference type="Gene3D" id="2.60.120.380">
    <property type="match status" value="1"/>
</dbReference>
<evidence type="ECO:0000259" key="10">
    <source>
        <dbReference type="PROSITE" id="PS50222"/>
    </source>
</evidence>
<dbReference type="InterPro" id="IPR018247">
    <property type="entry name" value="EF_Hand_1_Ca_BS"/>
</dbReference>
<dbReference type="InterPro" id="IPR001300">
    <property type="entry name" value="Peptidase_C2_calpain_cat"/>
</dbReference>
<evidence type="ECO:0000259" key="9">
    <source>
        <dbReference type="PROSITE" id="PS50203"/>
    </source>
</evidence>
<keyword evidence="3" id="KW-0479">Metal-binding</keyword>
<accession>A0A8T2JUC3</accession>
<feature type="domain" description="Calpain catalytic" evidence="9">
    <location>
        <begin position="40"/>
        <end position="179"/>
    </location>
</feature>
<feature type="domain" description="EF-hand" evidence="10">
    <location>
        <begin position="470"/>
        <end position="505"/>
    </location>
</feature>
<dbReference type="PANTHER" id="PTHR10183">
    <property type="entry name" value="CALPAIN"/>
    <property type="match status" value="1"/>
</dbReference>
<evidence type="ECO:0000256" key="3">
    <source>
        <dbReference type="ARBA" id="ARBA00022723"/>
    </source>
</evidence>
<evidence type="ECO:0000256" key="7">
    <source>
        <dbReference type="PIRSR" id="PIRSR622684-1"/>
    </source>
</evidence>
<evidence type="ECO:0000256" key="2">
    <source>
        <dbReference type="ARBA" id="ARBA00022670"/>
    </source>
</evidence>
<feature type="domain" description="Calpain catalytic" evidence="9">
    <location>
        <begin position="189"/>
        <end position="258"/>
    </location>
</feature>
<dbReference type="Proteomes" id="UP000812440">
    <property type="component" value="Chromosome 8_10"/>
</dbReference>
<evidence type="ECO:0000256" key="8">
    <source>
        <dbReference type="PROSITE-ProRule" id="PRU00239"/>
    </source>
</evidence>
<dbReference type="InterPro" id="IPR038765">
    <property type="entry name" value="Papain-like_cys_pep_sf"/>
</dbReference>
<organism evidence="11 12">
    <name type="scientific">Hymenochirus boettgeri</name>
    <name type="common">Congo dwarf clawed frog</name>
    <dbReference type="NCBI Taxonomy" id="247094"/>
    <lineage>
        <taxon>Eukaryota</taxon>
        <taxon>Metazoa</taxon>
        <taxon>Chordata</taxon>
        <taxon>Craniata</taxon>
        <taxon>Vertebrata</taxon>
        <taxon>Euteleostomi</taxon>
        <taxon>Amphibia</taxon>
        <taxon>Batrachia</taxon>
        <taxon>Anura</taxon>
        <taxon>Pipoidea</taxon>
        <taxon>Pipidae</taxon>
        <taxon>Pipinae</taxon>
        <taxon>Hymenochirus</taxon>
    </lineage>
</organism>
<dbReference type="PROSITE" id="PS00018">
    <property type="entry name" value="EF_HAND_1"/>
    <property type="match status" value="1"/>
</dbReference>
<dbReference type="EMBL" id="JAACNH010000003">
    <property type="protein sequence ID" value="KAG8448835.1"/>
    <property type="molecule type" value="Genomic_DNA"/>
</dbReference>
<evidence type="ECO:0000256" key="4">
    <source>
        <dbReference type="ARBA" id="ARBA00022801"/>
    </source>
</evidence>
<dbReference type="Gene3D" id="1.10.238.10">
    <property type="entry name" value="EF-hand"/>
    <property type="match status" value="1"/>
</dbReference>
<dbReference type="SUPFAM" id="SSF49758">
    <property type="entry name" value="Calpain large subunit, middle domain (domain III)"/>
    <property type="match status" value="1"/>
</dbReference>
<dbReference type="PANTHER" id="PTHR10183:SF280">
    <property type="entry name" value="CALPAIN-12"/>
    <property type="match status" value="1"/>
</dbReference>
<sequence>MPGFTVRLLQDENSSPAKITPYLGQDYHKLVQQCLQQGRLFEDPCFHTDSKSLGYNKLRPGSADTIGIQWRRPQDICQFPQFICENMKWTDVCQGNLGNCWFLAAAASLTQYPLLMQKVVPSHQSFKHGYAGIFHFQFWQYGEWVDVVVDDRLPVQNGKLVFVTLRKKSEFWASLLEKACKIQNQFYRENVTPQGLVKAHAYSIIATFEMELNALHHGHKLTLHSEKQLQVRGEDGEFWIQMEDFLRFFNILEVCNLTPDSLMEDCLIHGTQHTFLGRWVIGTMQRNRRQQRSRGQDFLTVGFEIYQFDHTKLVSERKIIYSNFLPVALSQFVAKRDVTQRYQLAPGRYLIIPSTFHPHQESEFILRVFTEKHHTFKEIDYKIKAGENVFMENKSYETIEGFTAHFKRLAGQESDISPEELQRILTQTVSKDTHLKTDRFTLDTCRLLVKIADKSGNEKLQLEEFRKLWGKIKEWENIFTKYDKDRSGTMDLHELRLALEAAGFNLNNQLVESLCKKYGNDIRQVDFDSFLSCMANLTCVFVKFRDMDQNNDGVINISKQQLLQFLCFF</sequence>